<feature type="region of interest" description="Disordered" evidence="8">
    <location>
        <begin position="777"/>
        <end position="838"/>
    </location>
</feature>
<feature type="region of interest" description="Disordered" evidence="8">
    <location>
        <begin position="606"/>
        <end position="636"/>
    </location>
</feature>
<evidence type="ECO:0000256" key="6">
    <source>
        <dbReference type="PROSITE-ProRule" id="PRU00841"/>
    </source>
</evidence>
<evidence type="ECO:0000256" key="1">
    <source>
        <dbReference type="ARBA" id="ARBA00004245"/>
    </source>
</evidence>
<feature type="compositionally biased region" description="Low complexity" evidence="8">
    <location>
        <begin position="625"/>
        <end position="636"/>
    </location>
</feature>
<feature type="compositionally biased region" description="Low complexity" evidence="8">
    <location>
        <begin position="1481"/>
        <end position="1493"/>
    </location>
</feature>
<feature type="compositionally biased region" description="Basic and acidic residues" evidence="8">
    <location>
        <begin position="441"/>
        <end position="457"/>
    </location>
</feature>
<keyword evidence="5" id="KW-0206">Cytoskeleton</keyword>
<dbReference type="FunFam" id="3.10.20.360:FF:000002">
    <property type="entry name" value="Patronin, isoform M"/>
    <property type="match status" value="1"/>
</dbReference>
<keyword evidence="4 7" id="KW-0175">Coiled coil</keyword>
<evidence type="ECO:0000259" key="9">
    <source>
        <dbReference type="PROSITE" id="PS50021"/>
    </source>
</evidence>
<evidence type="ECO:0000256" key="5">
    <source>
        <dbReference type="ARBA" id="ARBA00023212"/>
    </source>
</evidence>
<dbReference type="GO" id="GO:0036449">
    <property type="term" value="C:microtubule minus-end"/>
    <property type="evidence" value="ECO:0007669"/>
    <property type="project" value="TreeGrafter"/>
</dbReference>
<dbReference type="InterPro" id="IPR011033">
    <property type="entry name" value="PRC_barrel-like_sf"/>
</dbReference>
<feature type="coiled-coil region" evidence="7">
    <location>
        <begin position="719"/>
        <end position="753"/>
    </location>
</feature>
<dbReference type="InterPro" id="IPR022613">
    <property type="entry name" value="CH_CAMSAP_2"/>
</dbReference>
<feature type="domain" description="Calponin-homology (CH)" evidence="9">
    <location>
        <begin position="156"/>
        <end position="288"/>
    </location>
</feature>
<proteinExistence type="inferred from homology"/>
<comment type="subcellular location">
    <subcellularLocation>
        <location evidence="1">Cytoplasm</location>
        <location evidence="1">Cytoskeleton</location>
    </subcellularLocation>
</comment>
<feature type="compositionally biased region" description="Basic and acidic residues" evidence="8">
    <location>
        <begin position="1543"/>
        <end position="1553"/>
    </location>
</feature>
<feature type="compositionally biased region" description="Low complexity" evidence="8">
    <location>
        <begin position="410"/>
        <end position="431"/>
    </location>
</feature>
<feature type="region of interest" description="Disordered" evidence="8">
    <location>
        <begin position="1091"/>
        <end position="1128"/>
    </location>
</feature>
<evidence type="ECO:0000256" key="8">
    <source>
        <dbReference type="SAM" id="MobiDB-lite"/>
    </source>
</evidence>
<dbReference type="SUPFAM" id="SSF50346">
    <property type="entry name" value="PRC-barrel domain"/>
    <property type="match status" value="1"/>
</dbReference>
<dbReference type="PROSITE" id="PS50021">
    <property type="entry name" value="CH"/>
    <property type="match status" value="1"/>
</dbReference>
<evidence type="ECO:0000259" key="10">
    <source>
        <dbReference type="PROSITE" id="PS51508"/>
    </source>
</evidence>
<feature type="region of interest" description="Disordered" evidence="8">
    <location>
        <begin position="1376"/>
        <end position="1408"/>
    </location>
</feature>
<keyword evidence="3 6" id="KW-0493">Microtubule</keyword>
<feature type="domain" description="CKK" evidence="10">
    <location>
        <begin position="1640"/>
        <end position="1774"/>
    </location>
</feature>
<dbReference type="GO" id="GO:0031122">
    <property type="term" value="P:cytoplasmic microtubule organization"/>
    <property type="evidence" value="ECO:0007669"/>
    <property type="project" value="TreeGrafter"/>
</dbReference>
<accession>A0A0Q9WET5</accession>
<feature type="compositionally biased region" description="Basic and acidic residues" evidence="8">
    <location>
        <begin position="508"/>
        <end position="519"/>
    </location>
</feature>
<feature type="compositionally biased region" description="Polar residues" evidence="8">
    <location>
        <begin position="968"/>
        <end position="982"/>
    </location>
</feature>
<comment type="similarity">
    <text evidence="6">Belongs to the CAMSAP1 family.</text>
</comment>
<dbReference type="Gene3D" id="3.10.20.360">
    <property type="entry name" value="CKK domain"/>
    <property type="match status" value="1"/>
</dbReference>
<dbReference type="InterPro" id="IPR032940">
    <property type="entry name" value="CAMSAP"/>
</dbReference>
<dbReference type="EMBL" id="CH940648">
    <property type="protein sequence ID" value="KRF79892.1"/>
    <property type="molecule type" value="Genomic_DNA"/>
</dbReference>
<feature type="compositionally biased region" description="Polar residues" evidence="8">
    <location>
        <begin position="487"/>
        <end position="505"/>
    </location>
</feature>
<feature type="compositionally biased region" description="Polar residues" evidence="8">
    <location>
        <begin position="1444"/>
        <end position="1455"/>
    </location>
</feature>
<dbReference type="InterPro" id="IPR031372">
    <property type="entry name" value="CAMSAP_CC1"/>
</dbReference>
<reference evidence="11 12" key="1">
    <citation type="journal article" date="2007" name="Nature">
        <title>Evolution of genes and genomes on the Drosophila phylogeny.</title>
        <authorList>
            <consortium name="Drosophila 12 Genomes Consortium"/>
            <person name="Clark A.G."/>
            <person name="Eisen M.B."/>
            <person name="Smith D.R."/>
            <person name="Bergman C.M."/>
            <person name="Oliver B."/>
            <person name="Markow T.A."/>
            <person name="Kaufman T.C."/>
            <person name="Kellis M."/>
            <person name="Gelbart W."/>
            <person name="Iyer V.N."/>
            <person name="Pollard D.A."/>
            <person name="Sackton T.B."/>
            <person name="Larracuente A.M."/>
            <person name="Singh N.D."/>
            <person name="Abad J.P."/>
            <person name="Abt D.N."/>
            <person name="Adryan B."/>
            <person name="Aguade M."/>
            <person name="Akashi H."/>
            <person name="Anderson W.W."/>
            <person name="Aquadro C.F."/>
            <person name="Ardell D.H."/>
            <person name="Arguello R."/>
            <person name="Artieri C.G."/>
            <person name="Barbash D.A."/>
            <person name="Barker D."/>
            <person name="Barsanti P."/>
            <person name="Batterham P."/>
            <person name="Batzoglou S."/>
            <person name="Begun D."/>
            <person name="Bhutkar A."/>
            <person name="Blanco E."/>
            <person name="Bosak S.A."/>
            <person name="Bradley R.K."/>
            <person name="Brand A.D."/>
            <person name="Brent M.R."/>
            <person name="Brooks A.N."/>
            <person name="Brown R.H."/>
            <person name="Butlin R.K."/>
            <person name="Caggese C."/>
            <person name="Calvi B.R."/>
            <person name="Bernardo de Carvalho A."/>
            <person name="Caspi A."/>
            <person name="Castrezana S."/>
            <person name="Celniker S.E."/>
            <person name="Chang J.L."/>
            <person name="Chapple C."/>
            <person name="Chatterji S."/>
            <person name="Chinwalla A."/>
            <person name="Civetta A."/>
            <person name="Clifton S.W."/>
            <person name="Comeron J.M."/>
            <person name="Costello J.C."/>
            <person name="Coyne J.A."/>
            <person name="Daub J."/>
            <person name="David R.G."/>
            <person name="Delcher A.L."/>
            <person name="Delehaunty K."/>
            <person name="Do C.B."/>
            <person name="Ebling H."/>
            <person name="Edwards K."/>
            <person name="Eickbush T."/>
            <person name="Evans J.D."/>
            <person name="Filipski A."/>
            <person name="Findeiss S."/>
            <person name="Freyhult E."/>
            <person name="Fulton L."/>
            <person name="Fulton R."/>
            <person name="Garcia A.C."/>
            <person name="Gardiner A."/>
            <person name="Garfield D.A."/>
            <person name="Garvin B.E."/>
            <person name="Gibson G."/>
            <person name="Gilbert D."/>
            <person name="Gnerre S."/>
            <person name="Godfrey J."/>
            <person name="Good R."/>
            <person name="Gotea V."/>
            <person name="Gravely B."/>
            <person name="Greenberg A.J."/>
            <person name="Griffiths-Jones S."/>
            <person name="Gross S."/>
            <person name="Guigo R."/>
            <person name="Gustafson E.A."/>
            <person name="Haerty W."/>
            <person name="Hahn M.W."/>
            <person name="Halligan D.L."/>
            <person name="Halpern A.L."/>
            <person name="Halter G.M."/>
            <person name="Han M.V."/>
            <person name="Heger A."/>
            <person name="Hillier L."/>
            <person name="Hinrichs A.S."/>
            <person name="Holmes I."/>
            <person name="Hoskins R.A."/>
            <person name="Hubisz M.J."/>
            <person name="Hultmark D."/>
            <person name="Huntley M.A."/>
            <person name="Jaffe D.B."/>
            <person name="Jagadeeshan S."/>
            <person name="Jeck W.R."/>
            <person name="Johnson J."/>
            <person name="Jones C.D."/>
            <person name="Jordan W.C."/>
            <person name="Karpen G.H."/>
            <person name="Kataoka E."/>
            <person name="Keightley P.D."/>
            <person name="Kheradpour P."/>
            <person name="Kirkness E.F."/>
            <person name="Koerich L.B."/>
            <person name="Kristiansen K."/>
            <person name="Kudrna D."/>
            <person name="Kulathinal R.J."/>
            <person name="Kumar S."/>
            <person name="Kwok R."/>
            <person name="Lander E."/>
            <person name="Langley C.H."/>
            <person name="Lapoint R."/>
            <person name="Lazzaro B.P."/>
            <person name="Lee S.J."/>
            <person name="Levesque L."/>
            <person name="Li R."/>
            <person name="Lin C.F."/>
            <person name="Lin M.F."/>
            <person name="Lindblad-Toh K."/>
            <person name="Llopart A."/>
            <person name="Long M."/>
            <person name="Low L."/>
            <person name="Lozovsky E."/>
            <person name="Lu J."/>
            <person name="Luo M."/>
            <person name="Machado C.A."/>
            <person name="Makalowski W."/>
            <person name="Marzo M."/>
            <person name="Matsuda M."/>
            <person name="Matzkin L."/>
            <person name="McAllister B."/>
            <person name="McBride C.S."/>
            <person name="McKernan B."/>
            <person name="McKernan K."/>
            <person name="Mendez-Lago M."/>
            <person name="Minx P."/>
            <person name="Mollenhauer M.U."/>
            <person name="Montooth K."/>
            <person name="Mount S.M."/>
            <person name="Mu X."/>
            <person name="Myers E."/>
            <person name="Negre B."/>
            <person name="Newfeld S."/>
            <person name="Nielsen R."/>
            <person name="Noor M.A."/>
            <person name="O'Grady P."/>
            <person name="Pachter L."/>
            <person name="Papaceit M."/>
            <person name="Parisi M.J."/>
            <person name="Parisi M."/>
            <person name="Parts L."/>
            <person name="Pedersen J.S."/>
            <person name="Pesole G."/>
            <person name="Phillippy A.M."/>
            <person name="Ponting C.P."/>
            <person name="Pop M."/>
            <person name="Porcelli D."/>
            <person name="Powell J.R."/>
            <person name="Prohaska S."/>
            <person name="Pruitt K."/>
            <person name="Puig M."/>
            <person name="Quesneville H."/>
            <person name="Ram K.R."/>
            <person name="Rand D."/>
            <person name="Rasmussen M.D."/>
            <person name="Reed L.K."/>
            <person name="Reenan R."/>
            <person name="Reily A."/>
            <person name="Remington K.A."/>
            <person name="Rieger T.T."/>
            <person name="Ritchie M.G."/>
            <person name="Robin C."/>
            <person name="Rogers Y.H."/>
            <person name="Rohde C."/>
            <person name="Rozas J."/>
            <person name="Rubenfield M.J."/>
            <person name="Ruiz A."/>
            <person name="Russo S."/>
            <person name="Salzberg S.L."/>
            <person name="Sanchez-Gracia A."/>
            <person name="Saranga D.J."/>
            <person name="Sato H."/>
            <person name="Schaeffer S.W."/>
            <person name="Schatz M.C."/>
            <person name="Schlenke T."/>
            <person name="Schwartz R."/>
            <person name="Segarra C."/>
            <person name="Singh R.S."/>
            <person name="Sirot L."/>
            <person name="Sirota M."/>
            <person name="Sisneros N.B."/>
            <person name="Smith C.D."/>
            <person name="Smith T.F."/>
            <person name="Spieth J."/>
            <person name="Stage D.E."/>
            <person name="Stark A."/>
            <person name="Stephan W."/>
            <person name="Strausberg R.L."/>
            <person name="Strempel S."/>
            <person name="Sturgill D."/>
            <person name="Sutton G."/>
            <person name="Sutton G.G."/>
            <person name="Tao W."/>
            <person name="Teichmann S."/>
            <person name="Tobari Y.N."/>
            <person name="Tomimura Y."/>
            <person name="Tsolas J.M."/>
            <person name="Valente V.L."/>
            <person name="Venter E."/>
            <person name="Venter J.C."/>
            <person name="Vicario S."/>
            <person name="Vieira F.G."/>
            <person name="Vilella A.J."/>
            <person name="Villasante A."/>
            <person name="Walenz B."/>
            <person name="Wang J."/>
            <person name="Wasserman M."/>
            <person name="Watts T."/>
            <person name="Wilson D."/>
            <person name="Wilson R.K."/>
            <person name="Wing R.A."/>
            <person name="Wolfner M.F."/>
            <person name="Wong A."/>
            <person name="Wong G.K."/>
            <person name="Wu C.I."/>
            <person name="Wu G."/>
            <person name="Yamamoto D."/>
            <person name="Yang H.P."/>
            <person name="Yang S.P."/>
            <person name="Yorke J.A."/>
            <person name="Yoshida K."/>
            <person name="Zdobnov E."/>
            <person name="Zhang P."/>
            <person name="Zhang Y."/>
            <person name="Zimin A.V."/>
            <person name="Baldwin J."/>
            <person name="Abdouelleil A."/>
            <person name="Abdulkadir J."/>
            <person name="Abebe A."/>
            <person name="Abera B."/>
            <person name="Abreu J."/>
            <person name="Acer S.C."/>
            <person name="Aftuck L."/>
            <person name="Alexander A."/>
            <person name="An P."/>
            <person name="Anderson E."/>
            <person name="Anderson S."/>
            <person name="Arachi H."/>
            <person name="Azer M."/>
            <person name="Bachantsang P."/>
            <person name="Barry A."/>
            <person name="Bayul T."/>
            <person name="Berlin A."/>
            <person name="Bessette D."/>
            <person name="Bloom T."/>
            <person name="Blye J."/>
            <person name="Boguslavskiy L."/>
            <person name="Bonnet C."/>
            <person name="Boukhgalter B."/>
            <person name="Bourzgui I."/>
            <person name="Brown A."/>
            <person name="Cahill P."/>
            <person name="Channer S."/>
            <person name="Cheshatsang Y."/>
            <person name="Chuda L."/>
            <person name="Citroen M."/>
            <person name="Collymore A."/>
            <person name="Cooke P."/>
            <person name="Costello M."/>
            <person name="D'Aco K."/>
            <person name="Daza R."/>
            <person name="De Haan G."/>
            <person name="DeGray S."/>
            <person name="DeMaso C."/>
            <person name="Dhargay N."/>
            <person name="Dooley K."/>
            <person name="Dooley E."/>
            <person name="Doricent M."/>
            <person name="Dorje P."/>
            <person name="Dorjee K."/>
            <person name="Dupes A."/>
            <person name="Elong R."/>
            <person name="Falk J."/>
            <person name="Farina A."/>
            <person name="Faro S."/>
            <person name="Ferguson D."/>
            <person name="Fisher S."/>
            <person name="Foley C.D."/>
            <person name="Franke A."/>
            <person name="Friedrich D."/>
            <person name="Gadbois L."/>
            <person name="Gearin G."/>
            <person name="Gearin C.R."/>
            <person name="Giannoukos G."/>
            <person name="Goode T."/>
            <person name="Graham J."/>
            <person name="Grandbois E."/>
            <person name="Grewal S."/>
            <person name="Gyaltsen K."/>
            <person name="Hafez N."/>
            <person name="Hagos B."/>
            <person name="Hall J."/>
            <person name="Henson C."/>
            <person name="Hollinger A."/>
            <person name="Honan T."/>
            <person name="Huard M.D."/>
            <person name="Hughes L."/>
            <person name="Hurhula B."/>
            <person name="Husby M.E."/>
            <person name="Kamat A."/>
            <person name="Kanga B."/>
            <person name="Kashin S."/>
            <person name="Khazanovich D."/>
            <person name="Kisner P."/>
            <person name="Lance K."/>
            <person name="Lara M."/>
            <person name="Lee W."/>
            <person name="Lennon N."/>
            <person name="Letendre F."/>
            <person name="LeVine R."/>
            <person name="Lipovsky A."/>
            <person name="Liu X."/>
            <person name="Liu J."/>
            <person name="Liu S."/>
            <person name="Lokyitsang T."/>
            <person name="Lokyitsang Y."/>
            <person name="Lubonja R."/>
            <person name="Lui A."/>
            <person name="MacDonald P."/>
            <person name="Magnisalis V."/>
            <person name="Maru K."/>
            <person name="Matthews C."/>
            <person name="McCusker W."/>
            <person name="McDonough S."/>
            <person name="Mehta T."/>
            <person name="Meldrim J."/>
            <person name="Meneus L."/>
            <person name="Mihai O."/>
            <person name="Mihalev A."/>
            <person name="Mihova T."/>
            <person name="Mittelman R."/>
            <person name="Mlenga V."/>
            <person name="Montmayeur A."/>
            <person name="Mulrain L."/>
            <person name="Navidi A."/>
            <person name="Naylor J."/>
            <person name="Negash T."/>
            <person name="Nguyen T."/>
            <person name="Nguyen N."/>
            <person name="Nicol R."/>
            <person name="Norbu C."/>
            <person name="Norbu N."/>
            <person name="Novod N."/>
            <person name="O'Neill B."/>
            <person name="Osman S."/>
            <person name="Markiewicz E."/>
            <person name="Oyono O.L."/>
            <person name="Patti C."/>
            <person name="Phunkhang P."/>
            <person name="Pierre F."/>
            <person name="Priest M."/>
            <person name="Raghuraman S."/>
            <person name="Rege F."/>
            <person name="Reyes R."/>
            <person name="Rise C."/>
            <person name="Rogov P."/>
            <person name="Ross K."/>
            <person name="Ryan E."/>
            <person name="Settipalli S."/>
            <person name="Shea T."/>
            <person name="Sherpa N."/>
            <person name="Shi L."/>
            <person name="Shih D."/>
            <person name="Sparrow T."/>
            <person name="Spaulding J."/>
            <person name="Stalker J."/>
            <person name="Stange-Thomann N."/>
            <person name="Stavropoulos S."/>
            <person name="Stone C."/>
            <person name="Strader C."/>
            <person name="Tesfaye S."/>
            <person name="Thomson T."/>
            <person name="Thoulutsang Y."/>
            <person name="Thoulutsang D."/>
            <person name="Topham K."/>
            <person name="Topping I."/>
            <person name="Tsamla T."/>
            <person name="Vassiliev H."/>
            <person name="Vo A."/>
            <person name="Wangchuk T."/>
            <person name="Wangdi T."/>
            <person name="Weiand M."/>
            <person name="Wilkinson J."/>
            <person name="Wilson A."/>
            <person name="Yadav S."/>
            <person name="Young G."/>
            <person name="Yu Q."/>
            <person name="Zembek L."/>
            <person name="Zhong D."/>
            <person name="Zimmer A."/>
            <person name="Zwirko Z."/>
            <person name="Jaffe D.B."/>
            <person name="Alvarez P."/>
            <person name="Brockman W."/>
            <person name="Butler J."/>
            <person name="Chin C."/>
            <person name="Gnerre S."/>
            <person name="Grabherr M."/>
            <person name="Kleber M."/>
            <person name="Mauceli E."/>
            <person name="MacCallum I."/>
        </authorList>
    </citation>
    <scope>NUCLEOTIDE SEQUENCE [LARGE SCALE GENOMIC DNA]</scope>
    <source>
        <strain evidence="12">Tucson 15010-1051.87</strain>
    </source>
</reference>
<dbReference type="GO" id="GO:0031175">
    <property type="term" value="P:neuron projection development"/>
    <property type="evidence" value="ECO:0007669"/>
    <property type="project" value="InterPro"/>
</dbReference>
<gene>
    <name evidence="11" type="primary">Dvir\GJ21947</name>
    <name evidence="11" type="ORF">Dvir_GJ21947</name>
</gene>
<feature type="compositionally biased region" description="Basic and acidic residues" evidence="8">
    <location>
        <begin position="1422"/>
        <end position="1441"/>
    </location>
</feature>
<evidence type="ECO:0000313" key="11">
    <source>
        <dbReference type="EMBL" id="KRF79892.1"/>
    </source>
</evidence>
<comment type="domain">
    <text evidence="6">The CKK domain binds microtubules.</text>
</comment>
<feature type="region of interest" description="Disordered" evidence="8">
    <location>
        <begin position="1422"/>
        <end position="1554"/>
    </location>
</feature>
<feature type="compositionally biased region" description="Gly residues" evidence="8">
    <location>
        <begin position="1164"/>
        <end position="1177"/>
    </location>
</feature>
<dbReference type="SUPFAM" id="SSF47576">
    <property type="entry name" value="Calponin-homology domain, CH-domain"/>
    <property type="match status" value="1"/>
</dbReference>
<feature type="compositionally biased region" description="Basic and acidic residues" evidence="8">
    <location>
        <begin position="550"/>
        <end position="562"/>
    </location>
</feature>
<name>A0A0Q9WET5_DROVI</name>
<feature type="compositionally biased region" description="Low complexity" evidence="8">
    <location>
        <begin position="1102"/>
        <end position="1111"/>
    </location>
</feature>
<sequence length="1781" mass="200361">MDAETQEIRQARQRASVKWLLSKAFNNRVPDNLKEPFYRDHENQERLKPQIVVELGNATLYCQTLSNLYSDPNYQSLNHWSILQTLARKGVPVAESSDMPITETVLIQTNPLRINAHMSVIESLMVLYAKEISSGDRVVAAIRRISGSNYQAPAGQSYEQGLLAWISHACAALKKRIVKELETSVPDEIGTRLQTPDIPPVRDFQDLCDGICLALLISYYCPKVVPWTSVRINYLPAVEDSIHNILLVSSFSQKHLPYGVFHMTPEDITYMRGSMKLNLVLLLTDLFNLFEIHPAKCVCYPGMDGQDVITRRSQGANVHGICHRRGLTMQPVTPIPDLRSDLDQPPIGSPSNRPPFQVPHTNSFSGGALNRRSTPPTEYQTMQSNNFDGNQAEAFVVHKSRGITTLSSMHSQQQQQQQQQQQYQHQQQSQQEPLVPARLRQAKEKNNVESKADERGDFVAAGRPSNWEQSRRPSFAGRRSRRNSSSEDSQLTIENFGGSQDQLNTLGRYERERDRERKLSNTSVEPAVAVRSSIADARGTLQLGYDTDSGSEKQDRETEKYSMRRQASSADNVPTASAHNLSNAGSPLPARNKQHSIDRDYSTVDHYNDARSTGYDPESTPVRKSSTSSMPASPAAWQLDTCDDDLRSLENATKLSTMRMKLEERRRRIEQDKRKIEMAVLRHQEKVCQEDLESCPDVLKWETMSNESKRTPEIDPADMDKYQQSIAIMNMNLQDIQQDIHRLATQQSQMQAQHLQAQQLMQAQQIANMLNQQQTYGSQQHLAEHHYQQRPMQQSFGSSPHLPQAFNAPVSAYNSRPPSRDPYQQQQQQHHSHQQQPMQMPPMQYVNEHGQYMSPPAHYMQPQSIYSDNGAPYNNHSPYGAPPMPQYQQQHQQRNSVYDEYGQPANHFYLHESPPQPHPQRRTWAHSAAAAAYEQQQQAQQQQQQQPLLDVNAWQIQKKMQQQQQQQNWPNRPPSSAGTSQGFVLHQNGGGGGGELQHLFQVQSSPQHGQRIHGGGGSGSANGVQRQQSLTNLRDNRSPKGNMGQPMGMGQHEDMMAPQSICFIGDEEDVDELERNIIESMQSTRISDFVVQQQQRLHHHQQQQQQQQQQQLPTAHSGRGSSSEDYDSGELISNKLNITSGNLTYRIPSPSRPAIQANSFQDPRGGGGNGNGNGSGSGEEQRPEKGFYISFDNDQPKRPKPPLRAKKSPKKEPSRDNVDNQVVLKRESLSQLHNSNNFASEEAKNATAARHSIHNFPGVQANANANPAGNATYNKYTDEPPIQLRQITASAAEPNVHERRHLEDLTNQPQQQQQQQPLSPSRLRAEHSSSSAEAAKKKALVIGVDATNLDPESVDEMERRKEKIMLLSLQRRQQQEEAKARKEIEASQKREKEREKEEERARKKEEQVARRAAILEQHRLKKAIEEAEREGKTLDRPDLHVKLQPQSSNASTPRLRQQRVTRPRPKTIHVDDASVDISEASSLSSRGKKGSSSNLTGYGQLSSNSMKRDFYRGSQDSLTVKESPDDYPSTSSTPIGRRGSYKTSREPAVERGRTLSRISVAKGSTLNFRGRKSNSLMNLCDSGLGRATPPRRAPSPGMAASGRHMPSPSGPGSLPPGLISKRRGFDDGSSDTSLIMEYSGPKLYKQPAAKSNRGIILNAVEYCVFPGAVNREAKQKVLEKIARSEAKHFLVLFRDAGCQFRALYSYMPETDQVTKLYGTGPSQVDEVMFDKFFKYNSGGKCFSQVHTKHLTVTIDAFTIHNSLWQGKRVQLPSKKDMALVI</sequence>
<feature type="compositionally biased region" description="Polar residues" evidence="8">
    <location>
        <begin position="565"/>
        <end position="585"/>
    </location>
</feature>
<feature type="region of interest" description="Disordered" evidence="8">
    <location>
        <begin position="1303"/>
        <end position="1336"/>
    </location>
</feature>
<feature type="region of interest" description="Disordered" evidence="8">
    <location>
        <begin position="912"/>
        <end position="1052"/>
    </location>
</feature>
<evidence type="ECO:0000256" key="7">
    <source>
        <dbReference type="SAM" id="Coils"/>
    </source>
</evidence>
<dbReference type="Pfam" id="PF11971">
    <property type="entry name" value="CAMSAP_CH"/>
    <property type="match status" value="1"/>
</dbReference>
<evidence type="ECO:0000256" key="3">
    <source>
        <dbReference type="ARBA" id="ARBA00022701"/>
    </source>
</evidence>
<dbReference type="Pfam" id="PF25532">
    <property type="entry name" value="CH_CAMSAP2_N"/>
    <property type="match status" value="1"/>
</dbReference>
<feature type="compositionally biased region" description="Low complexity" evidence="8">
    <location>
        <begin position="928"/>
        <end position="946"/>
    </location>
</feature>
<dbReference type="Pfam" id="PF17095">
    <property type="entry name" value="CAMSAP_CC1"/>
    <property type="match status" value="1"/>
</dbReference>
<dbReference type="GO" id="GO:0051011">
    <property type="term" value="F:microtubule minus-end binding"/>
    <property type="evidence" value="ECO:0007669"/>
    <property type="project" value="TreeGrafter"/>
</dbReference>
<dbReference type="PANTHER" id="PTHR21595">
    <property type="entry name" value="PATRONIN"/>
    <property type="match status" value="1"/>
</dbReference>
<dbReference type="InterPro" id="IPR058042">
    <property type="entry name" value="CAMSAP_N"/>
</dbReference>
<feature type="region of interest" description="Disordered" evidence="8">
    <location>
        <begin position="1141"/>
        <end position="1221"/>
    </location>
</feature>
<feature type="coiled-coil region" evidence="7">
    <location>
        <begin position="652"/>
        <end position="679"/>
    </location>
</feature>
<dbReference type="InterPro" id="IPR036872">
    <property type="entry name" value="CH_dom_sf"/>
</dbReference>
<feature type="region of interest" description="Disordered" evidence="8">
    <location>
        <begin position="405"/>
        <end position="526"/>
    </location>
</feature>
<dbReference type="GO" id="GO:0007026">
    <property type="term" value="P:negative regulation of microtubule depolymerization"/>
    <property type="evidence" value="ECO:0007669"/>
    <property type="project" value="TreeGrafter"/>
</dbReference>
<feature type="compositionally biased region" description="Polar residues" evidence="8">
    <location>
        <begin position="1021"/>
        <end position="1033"/>
    </location>
</feature>
<dbReference type="SMART" id="SM01051">
    <property type="entry name" value="CAMSAP_CKK"/>
    <property type="match status" value="1"/>
</dbReference>
<evidence type="ECO:0000313" key="12">
    <source>
        <dbReference type="Proteomes" id="UP000008792"/>
    </source>
</evidence>
<dbReference type="PROSITE" id="PS51508">
    <property type="entry name" value="CKK"/>
    <property type="match status" value="1"/>
</dbReference>
<feature type="compositionally biased region" description="Basic residues" evidence="8">
    <location>
        <begin position="1456"/>
        <end position="1467"/>
    </location>
</feature>
<feature type="region of interest" description="Disordered" evidence="8">
    <location>
        <begin position="1583"/>
        <end position="1625"/>
    </location>
</feature>
<feature type="compositionally biased region" description="Low complexity" evidence="8">
    <location>
        <begin position="824"/>
        <end position="838"/>
    </location>
</feature>
<feature type="compositionally biased region" description="Low complexity" evidence="8">
    <location>
        <begin position="1606"/>
        <end position="1618"/>
    </location>
</feature>
<dbReference type="PANTHER" id="PTHR21595:SF0">
    <property type="entry name" value="PATRONIN"/>
    <property type="match status" value="1"/>
</dbReference>
<feature type="compositionally biased region" description="Polar residues" evidence="8">
    <location>
        <begin position="359"/>
        <end position="385"/>
    </location>
</feature>
<dbReference type="Proteomes" id="UP000008792">
    <property type="component" value="Unassembled WGS sequence"/>
</dbReference>
<feature type="compositionally biased region" description="Polar residues" evidence="8">
    <location>
        <begin position="1494"/>
        <end position="1505"/>
    </location>
</feature>
<evidence type="ECO:0000256" key="4">
    <source>
        <dbReference type="ARBA" id="ARBA00023054"/>
    </source>
</evidence>
<evidence type="ECO:0000256" key="2">
    <source>
        <dbReference type="ARBA" id="ARBA00022490"/>
    </source>
</evidence>
<dbReference type="InterPro" id="IPR001715">
    <property type="entry name" value="CH_dom"/>
</dbReference>
<protein>
    <submittedName>
        <fullName evidence="11">Uncharacterized protein, isoform J</fullName>
    </submittedName>
</protein>
<feature type="compositionally biased region" description="Basic residues" evidence="8">
    <location>
        <begin position="1198"/>
        <end position="1209"/>
    </location>
</feature>
<keyword evidence="2" id="KW-0963">Cytoplasm</keyword>
<keyword evidence="12" id="KW-1185">Reference proteome</keyword>
<organism evidence="11 12">
    <name type="scientific">Drosophila virilis</name>
    <name type="common">Fruit fly</name>
    <dbReference type="NCBI Taxonomy" id="7244"/>
    <lineage>
        <taxon>Eukaryota</taxon>
        <taxon>Metazoa</taxon>
        <taxon>Ecdysozoa</taxon>
        <taxon>Arthropoda</taxon>
        <taxon>Hexapoda</taxon>
        <taxon>Insecta</taxon>
        <taxon>Pterygota</taxon>
        <taxon>Neoptera</taxon>
        <taxon>Endopterygota</taxon>
        <taxon>Diptera</taxon>
        <taxon>Brachycera</taxon>
        <taxon>Muscomorpha</taxon>
        <taxon>Ephydroidea</taxon>
        <taxon>Drosophilidae</taxon>
        <taxon>Drosophila</taxon>
    </lineage>
</organism>
<feature type="compositionally biased region" description="Low complexity" evidence="8">
    <location>
        <begin position="955"/>
        <end position="967"/>
    </location>
</feature>
<dbReference type="OrthoDB" id="2125658at2759"/>
<feature type="compositionally biased region" description="Basic and acidic residues" evidence="8">
    <location>
        <begin position="1210"/>
        <end position="1221"/>
    </location>
</feature>
<dbReference type="Pfam" id="PF08683">
    <property type="entry name" value="CAMSAP_CKK"/>
    <property type="match status" value="1"/>
</dbReference>
<dbReference type="InterPro" id="IPR038209">
    <property type="entry name" value="CKK_dom_sf"/>
</dbReference>
<feature type="region of interest" description="Disordered" evidence="8">
    <location>
        <begin position="541"/>
        <end position="594"/>
    </location>
</feature>
<dbReference type="InterPro" id="IPR014797">
    <property type="entry name" value="CKK_CAMSAP"/>
</dbReference>
<dbReference type="GO" id="GO:0030507">
    <property type="term" value="F:spectrin binding"/>
    <property type="evidence" value="ECO:0007669"/>
    <property type="project" value="InterPro"/>
</dbReference>
<feature type="region of interest" description="Disordered" evidence="8">
    <location>
        <begin position="332"/>
        <end position="385"/>
    </location>
</feature>
<dbReference type="GO" id="GO:0005516">
    <property type="term" value="F:calmodulin binding"/>
    <property type="evidence" value="ECO:0007669"/>
    <property type="project" value="InterPro"/>
</dbReference>
<feature type="compositionally biased region" description="Low complexity" evidence="8">
    <location>
        <begin position="1308"/>
        <end position="1317"/>
    </location>
</feature>
<dbReference type="SMR" id="A0A0Q9WET5"/>